<dbReference type="Pfam" id="PF00005">
    <property type="entry name" value="ABC_tran"/>
    <property type="match status" value="1"/>
</dbReference>
<keyword evidence="4 10" id="KW-0067">ATP-binding</keyword>
<dbReference type="InterPro" id="IPR027417">
    <property type="entry name" value="P-loop_NTPase"/>
</dbReference>
<dbReference type="InterPro" id="IPR003593">
    <property type="entry name" value="AAA+_ATPase"/>
</dbReference>
<evidence type="ECO:0000256" key="6">
    <source>
        <dbReference type="ARBA" id="ARBA00022970"/>
    </source>
</evidence>
<dbReference type="CDD" id="cd03258">
    <property type="entry name" value="ABC_MetN_methionine_transporter"/>
    <property type="match status" value="1"/>
</dbReference>
<feature type="domain" description="ABC transporter" evidence="9">
    <location>
        <begin position="41"/>
        <end position="281"/>
    </location>
</feature>
<evidence type="ECO:0000256" key="4">
    <source>
        <dbReference type="ARBA" id="ARBA00022840"/>
    </source>
</evidence>
<dbReference type="PANTHER" id="PTHR43166">
    <property type="entry name" value="AMINO ACID IMPORT ATP-BINDING PROTEIN"/>
    <property type="match status" value="1"/>
</dbReference>
<dbReference type="SMART" id="SM00382">
    <property type="entry name" value="AAA"/>
    <property type="match status" value="1"/>
</dbReference>
<comment type="caution">
    <text evidence="10">The sequence shown here is derived from an EMBL/GenBank/DDBJ whole genome shotgun (WGS) entry which is preliminary data.</text>
</comment>
<keyword evidence="1" id="KW-0813">Transport</keyword>
<accession>A0ABP8JAB2</accession>
<dbReference type="Proteomes" id="UP001500642">
    <property type="component" value="Unassembled WGS sequence"/>
</dbReference>
<evidence type="ECO:0000256" key="5">
    <source>
        <dbReference type="ARBA" id="ARBA00022967"/>
    </source>
</evidence>
<dbReference type="InterPro" id="IPR041701">
    <property type="entry name" value="MetN_ABC"/>
</dbReference>
<dbReference type="SUPFAM" id="SSF52540">
    <property type="entry name" value="P-loop containing nucleoside triphosphate hydrolases"/>
    <property type="match status" value="1"/>
</dbReference>
<feature type="region of interest" description="Disordered" evidence="8">
    <location>
        <begin position="1"/>
        <end position="40"/>
    </location>
</feature>
<reference evidence="11" key="1">
    <citation type="journal article" date="2019" name="Int. J. Syst. Evol. Microbiol.">
        <title>The Global Catalogue of Microorganisms (GCM) 10K type strain sequencing project: providing services to taxonomists for standard genome sequencing and annotation.</title>
        <authorList>
            <consortium name="The Broad Institute Genomics Platform"/>
            <consortium name="The Broad Institute Genome Sequencing Center for Infectious Disease"/>
            <person name="Wu L."/>
            <person name="Ma J."/>
        </authorList>
    </citation>
    <scope>NUCLEOTIDE SEQUENCE [LARGE SCALE GENOMIC DNA]</scope>
    <source>
        <strain evidence="11">JCM 17808</strain>
    </source>
</reference>
<dbReference type="EMBL" id="BAABGL010000004">
    <property type="protein sequence ID" value="GAA4387685.1"/>
    <property type="molecule type" value="Genomic_DNA"/>
</dbReference>
<evidence type="ECO:0000313" key="11">
    <source>
        <dbReference type="Proteomes" id="UP001500642"/>
    </source>
</evidence>
<evidence type="ECO:0000256" key="7">
    <source>
        <dbReference type="ARBA" id="ARBA00023136"/>
    </source>
</evidence>
<keyword evidence="3" id="KW-0547">Nucleotide-binding</keyword>
<dbReference type="PROSITE" id="PS00211">
    <property type="entry name" value="ABC_TRANSPORTER_1"/>
    <property type="match status" value="1"/>
</dbReference>
<keyword evidence="2" id="KW-1003">Cell membrane</keyword>
<evidence type="ECO:0000256" key="8">
    <source>
        <dbReference type="SAM" id="MobiDB-lite"/>
    </source>
</evidence>
<dbReference type="SMART" id="SM00930">
    <property type="entry name" value="NIL"/>
    <property type="match status" value="1"/>
</dbReference>
<protein>
    <submittedName>
        <fullName evidence="10">Methionine ABC transporter ATP-binding protein</fullName>
    </submittedName>
</protein>
<dbReference type="PROSITE" id="PS50893">
    <property type="entry name" value="ABC_TRANSPORTER_2"/>
    <property type="match status" value="1"/>
</dbReference>
<keyword evidence="5" id="KW-1278">Translocase</keyword>
<gene>
    <name evidence="10" type="ORF">GCM10023167_11840</name>
</gene>
<dbReference type="SUPFAM" id="SSF55021">
    <property type="entry name" value="ACT-like"/>
    <property type="match status" value="1"/>
</dbReference>
<dbReference type="RefSeq" id="WP_345030665.1">
    <property type="nucleotide sequence ID" value="NZ_BAABGL010000004.1"/>
</dbReference>
<evidence type="ECO:0000256" key="3">
    <source>
        <dbReference type="ARBA" id="ARBA00022741"/>
    </source>
</evidence>
<dbReference type="Gene3D" id="3.30.70.260">
    <property type="match status" value="1"/>
</dbReference>
<keyword evidence="11" id="KW-1185">Reference proteome</keyword>
<keyword evidence="6" id="KW-0029">Amino-acid transport</keyword>
<dbReference type="PANTHER" id="PTHR43166:SF30">
    <property type="entry name" value="METHIONINE IMPORT ATP-BINDING PROTEIN METN"/>
    <property type="match status" value="1"/>
</dbReference>
<dbReference type="InterPro" id="IPR050086">
    <property type="entry name" value="MetN_ABC_transporter-like"/>
</dbReference>
<dbReference type="Gene3D" id="3.40.50.300">
    <property type="entry name" value="P-loop containing nucleotide triphosphate hydrolases"/>
    <property type="match status" value="1"/>
</dbReference>
<dbReference type="GO" id="GO:0005524">
    <property type="term" value="F:ATP binding"/>
    <property type="evidence" value="ECO:0007669"/>
    <property type="project" value="UniProtKB-KW"/>
</dbReference>
<dbReference type="InterPro" id="IPR003439">
    <property type="entry name" value="ABC_transporter-like_ATP-bd"/>
</dbReference>
<evidence type="ECO:0000256" key="1">
    <source>
        <dbReference type="ARBA" id="ARBA00022448"/>
    </source>
</evidence>
<dbReference type="InterPro" id="IPR045865">
    <property type="entry name" value="ACT-like_dom_sf"/>
</dbReference>
<name>A0ABP8JAB2_9MICO</name>
<evidence type="ECO:0000313" key="10">
    <source>
        <dbReference type="EMBL" id="GAA4387685.1"/>
    </source>
</evidence>
<proteinExistence type="predicted"/>
<dbReference type="InterPro" id="IPR018449">
    <property type="entry name" value="NIL_domain"/>
</dbReference>
<feature type="compositionally biased region" description="Low complexity" evidence="8">
    <location>
        <begin position="1"/>
        <end position="38"/>
    </location>
</feature>
<evidence type="ECO:0000256" key="2">
    <source>
        <dbReference type="ARBA" id="ARBA00022475"/>
    </source>
</evidence>
<evidence type="ECO:0000259" key="9">
    <source>
        <dbReference type="PROSITE" id="PS50893"/>
    </source>
</evidence>
<dbReference type="InterPro" id="IPR017871">
    <property type="entry name" value="ABC_transporter-like_CS"/>
</dbReference>
<keyword evidence="7" id="KW-0472">Membrane</keyword>
<dbReference type="Pfam" id="PF09383">
    <property type="entry name" value="NIL"/>
    <property type="match status" value="1"/>
</dbReference>
<organism evidence="10 11">
    <name type="scientific">Brevibacterium pityocampae</name>
    <dbReference type="NCBI Taxonomy" id="506594"/>
    <lineage>
        <taxon>Bacteria</taxon>
        <taxon>Bacillati</taxon>
        <taxon>Actinomycetota</taxon>
        <taxon>Actinomycetes</taxon>
        <taxon>Micrococcales</taxon>
        <taxon>Brevibacteriaceae</taxon>
        <taxon>Brevibacterium</taxon>
    </lineage>
</organism>
<sequence>MSDRSSASAAAASSAAHEQTGPAGASATTPGTPATPGTDRIVLSGVSKTFTTKQGATTAALDDVNLSVGAGEIFGLIGRSGAGKSTLLRMINALERPTSGTVEVDGVDLAGVTGDRLRRLRHGIGMVFQQFNLMNSRTVYGNIAVPLQLAGMKEAQISARVSELLDFVGLGDKAFVKPRQLSGGQKQRVGIARAIANRPSILLSDEATSALDPQTTGDIVDLLRSVNEEFGITIVVVTHEMDVVSRLADRVAILSAGRVVETGEIQQILSRPAHPVTAGLVESYTRTALTEAEKTQLRGEFTDHRISVTVDDTLVGTPVLSRLARAHAVDFSIIQGGVARVKNHPYGQLSLALYGEDRAVEAFVAELGAQAEVIRW</sequence>